<dbReference type="InterPro" id="IPR007125">
    <property type="entry name" value="H2A/H2B/H3"/>
</dbReference>
<dbReference type="SUPFAM" id="SSF47113">
    <property type="entry name" value="Histone-fold"/>
    <property type="match status" value="1"/>
</dbReference>
<dbReference type="Proteomes" id="UP001329430">
    <property type="component" value="Chromosome 2"/>
</dbReference>
<feature type="compositionally biased region" description="Polar residues" evidence="2">
    <location>
        <begin position="25"/>
        <end position="43"/>
    </location>
</feature>
<feature type="domain" description="Core Histone H2A/H2B/H3" evidence="3">
    <location>
        <begin position="71"/>
        <end position="154"/>
    </location>
</feature>
<dbReference type="GO" id="GO:0030527">
    <property type="term" value="F:structural constituent of chromatin"/>
    <property type="evidence" value="ECO:0007669"/>
    <property type="project" value="InterPro"/>
</dbReference>
<evidence type="ECO:0000259" key="3">
    <source>
        <dbReference type="Pfam" id="PF00125"/>
    </source>
</evidence>
<dbReference type="GO" id="GO:0046982">
    <property type="term" value="F:protein heterodimerization activity"/>
    <property type="evidence" value="ECO:0007669"/>
    <property type="project" value="InterPro"/>
</dbReference>
<evidence type="ECO:0000256" key="2">
    <source>
        <dbReference type="SAM" id="MobiDB-lite"/>
    </source>
</evidence>
<organism evidence="4 5">
    <name type="scientific">Pyrocoelia pectoralis</name>
    <dbReference type="NCBI Taxonomy" id="417401"/>
    <lineage>
        <taxon>Eukaryota</taxon>
        <taxon>Metazoa</taxon>
        <taxon>Ecdysozoa</taxon>
        <taxon>Arthropoda</taxon>
        <taxon>Hexapoda</taxon>
        <taxon>Insecta</taxon>
        <taxon>Pterygota</taxon>
        <taxon>Neoptera</taxon>
        <taxon>Endopterygota</taxon>
        <taxon>Coleoptera</taxon>
        <taxon>Polyphaga</taxon>
        <taxon>Elateriformia</taxon>
        <taxon>Elateroidea</taxon>
        <taxon>Lampyridae</taxon>
        <taxon>Lampyrinae</taxon>
        <taxon>Pyrocoelia</taxon>
    </lineage>
</organism>
<proteinExistence type="inferred from homology"/>
<name>A0AAN7VG51_9COLE</name>
<gene>
    <name evidence="4" type="ORF">RI129_002169</name>
</gene>
<dbReference type="GO" id="GO:0000786">
    <property type="term" value="C:nucleosome"/>
    <property type="evidence" value="ECO:0007669"/>
    <property type="project" value="InterPro"/>
</dbReference>
<keyword evidence="5" id="KW-1185">Reference proteome</keyword>
<dbReference type="SMART" id="SM00428">
    <property type="entry name" value="H3"/>
    <property type="match status" value="1"/>
</dbReference>
<dbReference type="AlphaFoldDB" id="A0AAN7VG51"/>
<dbReference type="GO" id="GO:0003677">
    <property type="term" value="F:DNA binding"/>
    <property type="evidence" value="ECO:0007669"/>
    <property type="project" value="InterPro"/>
</dbReference>
<dbReference type="PRINTS" id="PR00622">
    <property type="entry name" value="HISTONEH3"/>
</dbReference>
<feature type="region of interest" description="Disordered" evidence="2">
    <location>
        <begin position="1"/>
        <end position="51"/>
    </location>
</feature>
<dbReference type="InterPro" id="IPR000164">
    <property type="entry name" value="Histone_H3/CENP-A"/>
</dbReference>
<dbReference type="PANTHER" id="PTHR45810:SF1">
    <property type="entry name" value="HISTONE H3-LIKE CENTROMERIC PROTEIN A"/>
    <property type="match status" value="1"/>
</dbReference>
<dbReference type="EMBL" id="JAVRBK010000002">
    <property type="protein sequence ID" value="KAK5647277.1"/>
    <property type="molecule type" value="Genomic_DNA"/>
</dbReference>
<dbReference type="InterPro" id="IPR009072">
    <property type="entry name" value="Histone-fold"/>
</dbReference>
<reference evidence="4 5" key="1">
    <citation type="journal article" date="2024" name="Insects">
        <title>An Improved Chromosome-Level Genome Assembly of the Firefly Pyrocoelia pectoralis.</title>
        <authorList>
            <person name="Fu X."/>
            <person name="Meyer-Rochow V.B."/>
            <person name="Ballantyne L."/>
            <person name="Zhu X."/>
        </authorList>
    </citation>
    <scope>NUCLEOTIDE SEQUENCE [LARGE SCALE GENOMIC DNA]</scope>
    <source>
        <strain evidence="4">XCY_ONT2</strain>
    </source>
</reference>
<sequence length="163" mass="18679">MVNPKRMTRSHSTSPSRPPKKVRTSKSASQSNTVNSSGNKTNLKSISSKKKTRTRQVQLMCVGTKTFRINKSILREIRRLQISTKLLIPRLPFSRLIREVLANYGQQDFLIQRLALDALQEASEAYVSQYFEDGYACCLHARRSTLIPRDMALVAFLRRSYND</sequence>
<dbReference type="PANTHER" id="PTHR45810">
    <property type="entry name" value="HISTONE H3.2"/>
    <property type="match status" value="1"/>
</dbReference>
<dbReference type="CDD" id="cd22911">
    <property type="entry name" value="HFD_H3"/>
    <property type="match status" value="1"/>
</dbReference>
<comment type="caution">
    <text evidence="4">The sequence shown here is derived from an EMBL/GenBank/DDBJ whole genome shotgun (WGS) entry which is preliminary data.</text>
</comment>
<comment type="similarity">
    <text evidence="1">Belongs to the histone H3 family.</text>
</comment>
<dbReference type="Pfam" id="PF00125">
    <property type="entry name" value="Histone"/>
    <property type="match status" value="1"/>
</dbReference>
<evidence type="ECO:0000313" key="5">
    <source>
        <dbReference type="Proteomes" id="UP001329430"/>
    </source>
</evidence>
<evidence type="ECO:0000313" key="4">
    <source>
        <dbReference type="EMBL" id="KAK5647277.1"/>
    </source>
</evidence>
<evidence type="ECO:0000256" key="1">
    <source>
        <dbReference type="ARBA" id="ARBA00010343"/>
    </source>
</evidence>
<accession>A0AAN7VG51</accession>
<protein>
    <recommendedName>
        <fullName evidence="3">Core Histone H2A/H2B/H3 domain-containing protein</fullName>
    </recommendedName>
</protein>
<dbReference type="Gene3D" id="1.10.20.10">
    <property type="entry name" value="Histone, subunit A"/>
    <property type="match status" value="1"/>
</dbReference>